<dbReference type="EMBL" id="AQGS01000467">
    <property type="protein sequence ID" value="EPS39560.1"/>
    <property type="molecule type" value="Genomic_DNA"/>
</dbReference>
<reference evidence="3 4" key="1">
    <citation type="journal article" date="2013" name="PLoS Genet.">
        <title>Genomic mechanisms accounting for the adaptation to parasitism in nematode-trapping fungi.</title>
        <authorList>
            <person name="Meerupati T."/>
            <person name="Andersson K.M."/>
            <person name="Friman E."/>
            <person name="Kumar D."/>
            <person name="Tunlid A."/>
            <person name="Ahren D."/>
        </authorList>
    </citation>
    <scope>NUCLEOTIDE SEQUENCE [LARGE SCALE GENOMIC DNA]</scope>
    <source>
        <strain evidence="3 4">CBS 200.50</strain>
    </source>
</reference>
<name>S8A963_DACHA</name>
<feature type="compositionally biased region" description="Low complexity" evidence="1">
    <location>
        <begin position="261"/>
        <end position="280"/>
    </location>
</feature>
<sequence>MHSLILATALFSSVPFAAAHVRFLTAYGDANPSHHGASLGHRPDIPTAKYATQIPWQVDVTCFSSPLVPATKDSPYYAQKRKYFEQGCGATIYGIESYYNLGPTTYKTVAQRNKDYFMRPLVPGALTQTRKKTLALANSNKMAQATPGGYVEMVTWQVNDDGAGPFRCKLDESGTGQSFGSWLPGVHYDGGSAANSIYPATNFQHHKLRVPIPKNVNCQAQYGSYKNVCILRCENVAKNGPFGGCVPFQVMYPADKYNTGNGKYGNNNNNNNSDKNNNNKGGKKGGDKVVYGEPEKEVKYGDAGYDVGKDNYIERYGGDYKSSLKTRYKRDLEGKDARRARVADVEAALVEEAAGGVDM</sequence>
<protein>
    <submittedName>
        <fullName evidence="3">Uncharacterized protein</fullName>
    </submittedName>
</protein>
<feature type="signal peptide" evidence="2">
    <location>
        <begin position="1"/>
        <end position="19"/>
    </location>
</feature>
<dbReference type="PANTHER" id="PTHR34618:SF4">
    <property type="entry name" value="CAS1"/>
    <property type="match status" value="1"/>
</dbReference>
<dbReference type="InterPro" id="IPR021476">
    <property type="entry name" value="Egh16-like"/>
</dbReference>
<evidence type="ECO:0000313" key="3">
    <source>
        <dbReference type="EMBL" id="EPS39560.1"/>
    </source>
</evidence>
<organism evidence="3 4">
    <name type="scientific">Dactylellina haptotyla (strain CBS 200.50)</name>
    <name type="common">Nematode-trapping fungus</name>
    <name type="synonym">Monacrosporium haptotylum</name>
    <dbReference type="NCBI Taxonomy" id="1284197"/>
    <lineage>
        <taxon>Eukaryota</taxon>
        <taxon>Fungi</taxon>
        <taxon>Dikarya</taxon>
        <taxon>Ascomycota</taxon>
        <taxon>Pezizomycotina</taxon>
        <taxon>Orbiliomycetes</taxon>
        <taxon>Orbiliales</taxon>
        <taxon>Orbiliaceae</taxon>
        <taxon>Dactylellina</taxon>
    </lineage>
</organism>
<reference evidence="4" key="2">
    <citation type="submission" date="2013-04" db="EMBL/GenBank/DDBJ databases">
        <title>Genomic mechanisms accounting for the adaptation to parasitism in nematode-trapping fungi.</title>
        <authorList>
            <person name="Ahren D.G."/>
        </authorList>
    </citation>
    <scope>NUCLEOTIDE SEQUENCE [LARGE SCALE GENOMIC DNA]</scope>
    <source>
        <strain evidence="4">CBS 200.50</strain>
    </source>
</reference>
<dbReference type="OrthoDB" id="5418436at2759"/>
<feature type="region of interest" description="Disordered" evidence="1">
    <location>
        <begin position="261"/>
        <end position="290"/>
    </location>
</feature>
<dbReference type="AlphaFoldDB" id="S8A963"/>
<dbReference type="Pfam" id="PF11327">
    <property type="entry name" value="Egh16-like"/>
    <property type="match status" value="1"/>
</dbReference>
<comment type="caution">
    <text evidence="3">The sequence shown here is derived from an EMBL/GenBank/DDBJ whole genome shotgun (WGS) entry which is preliminary data.</text>
</comment>
<dbReference type="HOGENOM" id="CLU_047729_0_0_1"/>
<accession>S8A963</accession>
<keyword evidence="4" id="KW-1185">Reference proteome</keyword>
<dbReference type="OMA" id="WIQITTW"/>
<dbReference type="PANTHER" id="PTHR34618">
    <property type="entry name" value="SURFACE PROTEIN MAS1, PUTATIVE-RELATED"/>
    <property type="match status" value="1"/>
</dbReference>
<evidence type="ECO:0000256" key="1">
    <source>
        <dbReference type="SAM" id="MobiDB-lite"/>
    </source>
</evidence>
<keyword evidence="2" id="KW-0732">Signal</keyword>
<evidence type="ECO:0000256" key="2">
    <source>
        <dbReference type="SAM" id="SignalP"/>
    </source>
</evidence>
<feature type="chain" id="PRO_5004547585" evidence="2">
    <location>
        <begin position="20"/>
        <end position="359"/>
    </location>
</feature>
<dbReference type="Proteomes" id="UP000015100">
    <property type="component" value="Unassembled WGS sequence"/>
</dbReference>
<evidence type="ECO:0000313" key="4">
    <source>
        <dbReference type="Proteomes" id="UP000015100"/>
    </source>
</evidence>
<proteinExistence type="predicted"/>
<gene>
    <name evidence="3" type="ORF">H072_6627</name>
</gene>